<dbReference type="InterPro" id="IPR001260">
    <property type="entry name" value="Coprogen_oxidase_aer"/>
</dbReference>
<evidence type="ECO:0000256" key="3">
    <source>
        <dbReference type="ARBA" id="ARBA00011738"/>
    </source>
</evidence>
<dbReference type="Gene3D" id="3.40.1500.10">
    <property type="entry name" value="Coproporphyrinogen III oxidase, aerobic"/>
    <property type="match status" value="1"/>
</dbReference>
<dbReference type="PANTHER" id="PTHR10755:SF0">
    <property type="entry name" value="OXYGEN-DEPENDENT COPROPORPHYRINOGEN-III OXIDASE, MITOCHONDRIAL"/>
    <property type="match status" value="1"/>
</dbReference>
<evidence type="ECO:0000256" key="4">
    <source>
        <dbReference type="ARBA" id="ARBA00012869"/>
    </source>
</evidence>
<dbReference type="InterPro" id="IPR036406">
    <property type="entry name" value="Coprogen_oxidase_aer_sf"/>
</dbReference>
<reference evidence="8" key="1">
    <citation type="submission" date="2020-01" db="EMBL/GenBank/DDBJ databases">
        <authorList>
            <person name="Meier V. D."/>
            <person name="Meier V D."/>
        </authorList>
    </citation>
    <scope>NUCLEOTIDE SEQUENCE</scope>
    <source>
        <strain evidence="8">HLG_WM_MAG_06</strain>
    </source>
</reference>
<name>A0A6S6TI52_9BACT</name>
<accession>A0A6S6TI52</accession>
<keyword evidence="5 8" id="KW-0560">Oxidoreductase</keyword>
<dbReference type="EMBL" id="CACVAP010000084">
    <property type="protein sequence ID" value="CAA6816138.1"/>
    <property type="molecule type" value="Genomic_DNA"/>
</dbReference>
<evidence type="ECO:0000256" key="7">
    <source>
        <dbReference type="ARBA" id="ARBA00023244"/>
    </source>
</evidence>
<sequence>MKITASSKEAQIANSLVESLQAYFVSNLNKIAKTFGNSQNCEAVAWLRDEGRHGGGVRFEAKDEKIFNRGSVNVSQVHYDDDETKKLSSATAISCIIHPKNPHAPSMHMHFSWTQMRDGKGYWRLMADLNPSLLPSAREKELFDSMLKEAAGEKRLEEGLTQGDRYFNIPALERTRGVSHFYLEDFNSGSFENDKAYVEQFAKKVIDTYTKITIQALKNNPSHTEEEKQIQINYHTLYLLQVLTLDRGTTSGLLIHSQNDVGIMGSIPSHINRDLLSSWVDKMSKPQDELVKALLSVLPTKNPTPVEAETKKKLANAVRGHYKKYPEALSMQASGNIVPPTVDNHN</sequence>
<protein>
    <recommendedName>
        <fullName evidence="4">coproporphyrinogen oxidase</fullName>
        <ecNumber evidence="4">1.3.3.3</ecNumber>
    </recommendedName>
</protein>
<dbReference type="AlphaFoldDB" id="A0A6S6TI52"/>
<dbReference type="PANTHER" id="PTHR10755">
    <property type="entry name" value="COPROPORPHYRINOGEN III OXIDASE, MITOCHONDRIAL"/>
    <property type="match status" value="1"/>
</dbReference>
<keyword evidence="7" id="KW-0627">Porphyrin biosynthesis</keyword>
<dbReference type="GO" id="GO:0004109">
    <property type="term" value="F:coproporphyrinogen oxidase activity"/>
    <property type="evidence" value="ECO:0007669"/>
    <property type="project" value="UniProtKB-EC"/>
</dbReference>
<dbReference type="Pfam" id="PF01218">
    <property type="entry name" value="Coprogen_oxidas"/>
    <property type="match status" value="1"/>
</dbReference>
<evidence type="ECO:0000256" key="5">
    <source>
        <dbReference type="ARBA" id="ARBA00023002"/>
    </source>
</evidence>
<proteinExistence type="inferred from homology"/>
<dbReference type="GO" id="GO:0005737">
    <property type="term" value="C:cytoplasm"/>
    <property type="evidence" value="ECO:0007669"/>
    <property type="project" value="TreeGrafter"/>
</dbReference>
<evidence type="ECO:0000256" key="2">
    <source>
        <dbReference type="ARBA" id="ARBA00010644"/>
    </source>
</evidence>
<dbReference type="EC" id="1.3.3.3" evidence="4"/>
<comment type="similarity">
    <text evidence="2">Belongs to the aerobic coproporphyrinogen-III oxidase family.</text>
</comment>
<evidence type="ECO:0000256" key="6">
    <source>
        <dbReference type="ARBA" id="ARBA00023133"/>
    </source>
</evidence>
<dbReference type="GO" id="GO:0006782">
    <property type="term" value="P:protoporphyrinogen IX biosynthetic process"/>
    <property type="evidence" value="ECO:0007669"/>
    <property type="project" value="TreeGrafter"/>
</dbReference>
<comment type="subunit">
    <text evidence="3">Homodimer.</text>
</comment>
<keyword evidence="6" id="KW-0350">Heme biosynthesis</keyword>
<comment type="pathway">
    <text evidence="1">Porphyrin-containing compound metabolism; protoporphyrin-IX biosynthesis; protoporphyrinogen-IX from coproporphyrinogen-III (O2 route): step 1/1.</text>
</comment>
<organism evidence="8">
    <name type="scientific">uncultured Sulfurovum sp</name>
    <dbReference type="NCBI Taxonomy" id="269237"/>
    <lineage>
        <taxon>Bacteria</taxon>
        <taxon>Pseudomonadati</taxon>
        <taxon>Campylobacterota</taxon>
        <taxon>Epsilonproteobacteria</taxon>
        <taxon>Campylobacterales</taxon>
        <taxon>Sulfurovaceae</taxon>
        <taxon>Sulfurovum</taxon>
        <taxon>environmental samples</taxon>
    </lineage>
</organism>
<gene>
    <name evidence="8" type="ORF">HELGO_WM22459</name>
</gene>
<evidence type="ECO:0000313" key="8">
    <source>
        <dbReference type="EMBL" id="CAA6816138.1"/>
    </source>
</evidence>
<evidence type="ECO:0000256" key="1">
    <source>
        <dbReference type="ARBA" id="ARBA00005168"/>
    </source>
</evidence>
<dbReference type="SUPFAM" id="SSF102886">
    <property type="entry name" value="Coproporphyrinogen III oxidase"/>
    <property type="match status" value="1"/>
</dbReference>